<comment type="subcellular location">
    <subcellularLocation>
        <location evidence="1">Nucleus</location>
    </subcellularLocation>
</comment>
<evidence type="ECO:0000313" key="10">
    <source>
        <dbReference type="Proteomes" id="UP000001074"/>
    </source>
</evidence>
<sequence length="261" mass="27843">MTDQVDMSLDDIIQLNRSQRGGRGRGRGWGPGRAGSQRGRGGGRAQAAARMSRGGGPIRNRNRAALIQGGAAGGRGRNWPAPYSRPRQLPDRWQHDRFHGGFRAGPGVETGGKLVVSNLDFRVSDADIQELFADCGPLKKAGVHYDRSGRSLGTAHVHFERKADALTAMQKYHGVPLDGRPMNIQLVTSQGDMQSRPGPSVNRGWMTRNRGSGGFGGGARGGARGGNRGRGRGTGGSSRQQISAEELDAQLDAYNAMMDTS</sequence>
<dbReference type="eggNOG" id="KOG0533">
    <property type="taxonomic scope" value="Eukaryota"/>
</dbReference>
<dbReference type="Pfam" id="PF00076">
    <property type="entry name" value="RRM_1"/>
    <property type="match status" value="1"/>
</dbReference>
<dbReference type="InterPro" id="IPR000504">
    <property type="entry name" value="RRM_dom"/>
</dbReference>
<feature type="region of interest" description="Disordered" evidence="7">
    <location>
        <begin position="15"/>
        <end position="60"/>
    </location>
</feature>
<evidence type="ECO:0000259" key="8">
    <source>
        <dbReference type="PROSITE" id="PS50102"/>
    </source>
</evidence>
<dbReference type="GO" id="GO:0006406">
    <property type="term" value="P:mRNA export from nucleus"/>
    <property type="evidence" value="ECO:0007669"/>
    <property type="project" value="TreeGrafter"/>
</dbReference>
<feature type="region of interest" description="Disordered" evidence="7">
    <location>
        <begin position="190"/>
        <end position="243"/>
    </location>
</feature>
<dbReference type="OMA" id="DIRHFAV"/>
<dbReference type="FunFam" id="3.30.70.330:FF:000273">
    <property type="entry name" value="THO complex subunit 4"/>
    <property type="match status" value="1"/>
</dbReference>
<dbReference type="SMART" id="SM01218">
    <property type="entry name" value="FoP_duplication"/>
    <property type="match status" value="1"/>
</dbReference>
<evidence type="ECO:0000313" key="9">
    <source>
        <dbReference type="Ensembl" id="ENSMLUP00000017605.1"/>
    </source>
</evidence>
<keyword evidence="5" id="KW-0539">Nucleus</keyword>
<reference evidence="9 10" key="1">
    <citation type="journal article" date="2011" name="Nature">
        <title>A high-resolution map of human evolutionary constraint using 29 mammals.</title>
        <authorList>
            <person name="Lindblad-Toh K."/>
            <person name="Garber M."/>
            <person name="Zuk O."/>
            <person name="Lin M.F."/>
            <person name="Parker B.J."/>
            <person name="Washietl S."/>
            <person name="Kheradpour P."/>
            <person name="Ernst J."/>
            <person name="Jordan G."/>
            <person name="Mauceli E."/>
            <person name="Ward L.D."/>
            <person name="Lowe C.B."/>
            <person name="Holloway A.K."/>
            <person name="Clamp M."/>
            <person name="Gnerre S."/>
            <person name="Alfoldi J."/>
            <person name="Beal K."/>
            <person name="Chang J."/>
            <person name="Clawson H."/>
            <person name="Cuff J."/>
            <person name="Di Palma F."/>
            <person name="Fitzgerald S."/>
            <person name="Flicek P."/>
            <person name="Guttman M."/>
            <person name="Hubisz M.J."/>
            <person name="Jaffe D.B."/>
            <person name="Jungreis I."/>
            <person name="Kent W.J."/>
            <person name="Kostka D."/>
            <person name="Lara M."/>
            <person name="Martins A.L."/>
            <person name="Massingham T."/>
            <person name="Moltke I."/>
            <person name="Raney B.J."/>
            <person name="Rasmussen M.D."/>
            <person name="Robinson J."/>
            <person name="Stark A."/>
            <person name="Vilella A.J."/>
            <person name="Wen J."/>
            <person name="Xie X."/>
            <person name="Zody M.C."/>
            <person name="Baldwin J."/>
            <person name="Bloom T."/>
            <person name="Chin C.W."/>
            <person name="Heiman D."/>
            <person name="Nicol R."/>
            <person name="Nusbaum C."/>
            <person name="Young S."/>
            <person name="Wilkinson J."/>
            <person name="Worley K.C."/>
            <person name="Kovar C.L."/>
            <person name="Muzny D.M."/>
            <person name="Gibbs R.A."/>
            <person name="Cree A."/>
            <person name="Dihn H.H."/>
            <person name="Fowler G."/>
            <person name="Jhangiani S."/>
            <person name="Joshi V."/>
            <person name="Lee S."/>
            <person name="Lewis L.R."/>
            <person name="Nazareth L.V."/>
            <person name="Okwuonu G."/>
            <person name="Santibanez J."/>
            <person name="Warren W.C."/>
            <person name="Mardis E.R."/>
            <person name="Weinstock G.M."/>
            <person name="Wilson R.K."/>
            <person name="Delehaunty K."/>
            <person name="Dooling D."/>
            <person name="Fronik C."/>
            <person name="Fulton L."/>
            <person name="Fulton B."/>
            <person name="Graves T."/>
            <person name="Minx P."/>
            <person name="Sodergren E."/>
            <person name="Birney E."/>
            <person name="Margulies E.H."/>
            <person name="Herrero J."/>
            <person name="Green E.D."/>
            <person name="Haussler D."/>
            <person name="Siepel A."/>
            <person name="Goldman N."/>
            <person name="Pollard K.S."/>
            <person name="Pedersen J.S."/>
            <person name="Lander E.S."/>
            <person name="Kellis M."/>
        </authorList>
    </citation>
    <scope>NUCLEOTIDE SEQUENCE [LARGE SCALE GENOMIC DNA]</scope>
</reference>
<dbReference type="PANTHER" id="PTHR19965">
    <property type="entry name" value="RNA AND EXPORT FACTOR BINDING PROTEIN"/>
    <property type="match status" value="1"/>
</dbReference>
<reference evidence="9" key="2">
    <citation type="submission" date="2025-08" db="UniProtKB">
        <authorList>
            <consortium name="Ensembl"/>
        </authorList>
    </citation>
    <scope>IDENTIFICATION</scope>
</reference>
<keyword evidence="10" id="KW-1185">Reference proteome</keyword>
<dbReference type="InterPro" id="IPR051229">
    <property type="entry name" value="ALYREF_mRNA_export"/>
</dbReference>
<evidence type="ECO:0000256" key="5">
    <source>
        <dbReference type="ARBA" id="ARBA00023242"/>
    </source>
</evidence>
<dbReference type="Ensembl" id="ENSMLUT00000006518.2">
    <property type="protein sequence ID" value="ENSMLUP00000017605.1"/>
    <property type="gene ID" value="ENSMLUG00000006521.2"/>
</dbReference>
<dbReference type="EMBL" id="AAPE02012623">
    <property type="status" value="NOT_ANNOTATED_CDS"/>
    <property type="molecule type" value="Genomic_DNA"/>
</dbReference>
<evidence type="ECO:0000256" key="7">
    <source>
        <dbReference type="SAM" id="MobiDB-lite"/>
    </source>
</evidence>
<protein>
    <recommendedName>
        <fullName evidence="8">RRM domain-containing protein</fullName>
    </recommendedName>
</protein>
<dbReference type="Pfam" id="PF13865">
    <property type="entry name" value="FoP_duplication"/>
    <property type="match status" value="1"/>
</dbReference>
<keyword evidence="4 6" id="KW-0694">RNA-binding</keyword>
<dbReference type="InParanoid" id="G1Q1M2"/>
<dbReference type="PANTHER" id="PTHR19965:SF82">
    <property type="entry name" value="THO COMPLEX SUBUNIT 4"/>
    <property type="match status" value="1"/>
</dbReference>
<accession>G1Q1M2</accession>
<dbReference type="InterPro" id="IPR012677">
    <property type="entry name" value="Nucleotide-bd_a/b_plait_sf"/>
</dbReference>
<dbReference type="CDD" id="cd12680">
    <property type="entry name" value="RRM_THOC4"/>
    <property type="match status" value="1"/>
</dbReference>
<reference evidence="9" key="3">
    <citation type="submission" date="2025-09" db="UniProtKB">
        <authorList>
            <consortium name="Ensembl"/>
        </authorList>
    </citation>
    <scope>IDENTIFICATION</scope>
</reference>
<feature type="compositionally biased region" description="Gly residues" evidence="7">
    <location>
        <begin position="27"/>
        <end position="44"/>
    </location>
</feature>
<name>G1Q1M2_MYOLU</name>
<organism evidence="9 10">
    <name type="scientific">Myotis lucifugus</name>
    <name type="common">Little brown bat</name>
    <dbReference type="NCBI Taxonomy" id="59463"/>
    <lineage>
        <taxon>Eukaryota</taxon>
        <taxon>Metazoa</taxon>
        <taxon>Chordata</taxon>
        <taxon>Craniata</taxon>
        <taxon>Vertebrata</taxon>
        <taxon>Euteleostomi</taxon>
        <taxon>Mammalia</taxon>
        <taxon>Eutheria</taxon>
        <taxon>Laurasiatheria</taxon>
        <taxon>Chiroptera</taxon>
        <taxon>Yangochiroptera</taxon>
        <taxon>Vespertilionidae</taxon>
        <taxon>Myotis</taxon>
    </lineage>
</organism>
<dbReference type="SUPFAM" id="SSF54928">
    <property type="entry name" value="RNA-binding domain, RBD"/>
    <property type="match status" value="1"/>
</dbReference>
<evidence type="ECO:0000256" key="3">
    <source>
        <dbReference type="ARBA" id="ARBA00022816"/>
    </source>
</evidence>
<dbReference type="InterPro" id="IPR035979">
    <property type="entry name" value="RBD_domain_sf"/>
</dbReference>
<dbReference type="STRING" id="59463.ENSMLUP00000017605"/>
<evidence type="ECO:0000256" key="2">
    <source>
        <dbReference type="ARBA" id="ARBA00022448"/>
    </source>
</evidence>
<dbReference type="AlphaFoldDB" id="G1Q1M2"/>
<dbReference type="FunCoup" id="G1Q1M2">
    <property type="interactions" value="3145"/>
</dbReference>
<gene>
    <name evidence="9" type="primary">LOC102418320</name>
</gene>
<dbReference type="InterPro" id="IPR025715">
    <property type="entry name" value="FoP_C"/>
</dbReference>
<feature type="domain" description="RRM" evidence="8">
    <location>
        <begin position="112"/>
        <end position="189"/>
    </location>
</feature>
<dbReference type="GeneTree" id="ENSGT00390000018868"/>
<feature type="compositionally biased region" description="Gly residues" evidence="7">
    <location>
        <begin position="211"/>
        <end position="236"/>
    </location>
</feature>
<keyword evidence="2" id="KW-0813">Transport</keyword>
<dbReference type="GO" id="GO:0003729">
    <property type="term" value="F:mRNA binding"/>
    <property type="evidence" value="ECO:0007669"/>
    <property type="project" value="TreeGrafter"/>
</dbReference>
<dbReference type="HOGENOM" id="CLU_052367_0_1_1"/>
<evidence type="ECO:0000256" key="1">
    <source>
        <dbReference type="ARBA" id="ARBA00004123"/>
    </source>
</evidence>
<dbReference type="Gene3D" id="3.30.70.330">
    <property type="match status" value="1"/>
</dbReference>
<dbReference type="GO" id="GO:0005634">
    <property type="term" value="C:nucleus"/>
    <property type="evidence" value="ECO:0007669"/>
    <property type="project" value="UniProtKB-SubCell"/>
</dbReference>
<evidence type="ECO:0000256" key="4">
    <source>
        <dbReference type="ARBA" id="ARBA00022884"/>
    </source>
</evidence>
<dbReference type="Proteomes" id="UP000001074">
    <property type="component" value="Unassembled WGS sequence"/>
</dbReference>
<dbReference type="SMART" id="SM00360">
    <property type="entry name" value="RRM"/>
    <property type="match status" value="1"/>
</dbReference>
<dbReference type="PROSITE" id="PS50102">
    <property type="entry name" value="RRM"/>
    <property type="match status" value="1"/>
</dbReference>
<keyword evidence="3" id="KW-0509">mRNA transport</keyword>
<evidence type="ECO:0000256" key="6">
    <source>
        <dbReference type="PROSITE-ProRule" id="PRU00176"/>
    </source>
</evidence>
<proteinExistence type="predicted"/>